<dbReference type="EMBL" id="CP012672">
    <property type="protein sequence ID" value="AUX35322.1"/>
    <property type="molecule type" value="Genomic_DNA"/>
</dbReference>
<dbReference type="PANTHER" id="PTHR34988:SF1">
    <property type="entry name" value="DNA-BINDING PROTEIN"/>
    <property type="match status" value="1"/>
</dbReference>
<sequence>MNVFEARRARHLIIRLDRGEELPAALVRALDEAEARAGWIEGIGSLEKAEIALFDQASRAYAKTRVLEGPCDVVALSGSIALQQGETSLRLSATLARESGVGLQLAAGELVWARVYGLELRVTAFDDLPLARAFDDRTGLMQLVAQSTAIPAIASEAPRMAPPAQAAEPARTAPPAQAAEPTRAAPPAQAAEPPRAPPPAAEPPRAPALAPEPARAAASVMEPAAVPLPQRPVRPRQEEDIYPEVGDSVTHFHFGECTVISSDGERIRLRQERDGRVREVSLTMLRIEPPTVDPATGRKHFRLARKN</sequence>
<evidence type="ECO:0000259" key="2">
    <source>
        <dbReference type="PROSITE" id="PS51742"/>
    </source>
</evidence>
<proteinExistence type="predicted"/>
<feature type="compositionally biased region" description="Low complexity" evidence="1">
    <location>
        <begin position="159"/>
        <end position="193"/>
    </location>
</feature>
<protein>
    <recommendedName>
        <fullName evidence="2">PPC domain-containing protein</fullName>
    </recommendedName>
</protein>
<dbReference type="PANTHER" id="PTHR34988">
    <property type="entry name" value="PROTEIN, PUTATIVE-RELATED"/>
    <property type="match status" value="1"/>
</dbReference>
<reference evidence="3 4" key="1">
    <citation type="submission" date="2015-09" db="EMBL/GenBank/DDBJ databases">
        <title>Sorangium comparison.</title>
        <authorList>
            <person name="Zaburannyi N."/>
            <person name="Bunk B."/>
            <person name="Overmann J."/>
            <person name="Mueller R."/>
        </authorList>
    </citation>
    <scope>NUCLEOTIDE SEQUENCE [LARGE SCALE GENOMIC DNA]</scope>
    <source>
        <strain evidence="3 4">So ce836</strain>
    </source>
</reference>
<dbReference type="InterPro" id="IPR005175">
    <property type="entry name" value="PPC_dom"/>
</dbReference>
<evidence type="ECO:0000313" key="3">
    <source>
        <dbReference type="EMBL" id="AUX35322.1"/>
    </source>
</evidence>
<dbReference type="Pfam" id="PF03479">
    <property type="entry name" value="PCC"/>
    <property type="match status" value="1"/>
</dbReference>
<feature type="compositionally biased region" description="Low complexity" evidence="1">
    <location>
        <begin position="207"/>
        <end position="228"/>
    </location>
</feature>
<dbReference type="Gene3D" id="3.30.1330.80">
    <property type="entry name" value="Hypothetical protein, similar to alpha- acetolactate decarboxylase, domain 2"/>
    <property type="match status" value="1"/>
</dbReference>
<accession>A0A4V0NH38</accession>
<dbReference type="PROSITE" id="PS51742">
    <property type="entry name" value="PPC"/>
    <property type="match status" value="1"/>
</dbReference>
<dbReference type="CDD" id="cd11378">
    <property type="entry name" value="DUF296"/>
    <property type="match status" value="1"/>
</dbReference>
<feature type="domain" description="PPC" evidence="2">
    <location>
        <begin position="6"/>
        <end position="146"/>
    </location>
</feature>
<evidence type="ECO:0000313" key="4">
    <source>
        <dbReference type="Proteomes" id="UP000295497"/>
    </source>
</evidence>
<feature type="compositionally biased region" description="Pro residues" evidence="1">
    <location>
        <begin position="194"/>
        <end position="206"/>
    </location>
</feature>
<dbReference type="Proteomes" id="UP000295497">
    <property type="component" value="Chromosome"/>
</dbReference>
<dbReference type="RefSeq" id="WP_129578368.1">
    <property type="nucleotide sequence ID" value="NZ_CP012672.1"/>
</dbReference>
<dbReference type="SUPFAM" id="SSF117856">
    <property type="entry name" value="AF0104/ALDC/Ptd012-like"/>
    <property type="match status" value="1"/>
</dbReference>
<organism evidence="3 4">
    <name type="scientific">Sorangium cellulosum</name>
    <name type="common">Polyangium cellulosum</name>
    <dbReference type="NCBI Taxonomy" id="56"/>
    <lineage>
        <taxon>Bacteria</taxon>
        <taxon>Pseudomonadati</taxon>
        <taxon>Myxococcota</taxon>
        <taxon>Polyangia</taxon>
        <taxon>Polyangiales</taxon>
        <taxon>Polyangiaceae</taxon>
        <taxon>Sorangium</taxon>
    </lineage>
</organism>
<gene>
    <name evidence="3" type="ORF">SOCE836_075130</name>
</gene>
<dbReference type="AlphaFoldDB" id="A0A4V0NH38"/>
<evidence type="ECO:0000256" key="1">
    <source>
        <dbReference type="SAM" id="MobiDB-lite"/>
    </source>
</evidence>
<name>A0A4V0NH38_SORCE</name>
<feature type="region of interest" description="Disordered" evidence="1">
    <location>
        <begin position="159"/>
        <end position="236"/>
    </location>
</feature>